<gene>
    <name evidence="3" type="ORF">F6X38_05500</name>
</gene>
<keyword evidence="2" id="KW-0812">Transmembrane</keyword>
<reference evidence="3 4" key="1">
    <citation type="submission" date="2019-09" db="EMBL/GenBank/DDBJ databases">
        <title>YIM 132180 draft genome.</title>
        <authorList>
            <person name="Zhang K."/>
        </authorList>
    </citation>
    <scope>NUCLEOTIDE SEQUENCE [LARGE SCALE GENOMIC DNA]</scope>
    <source>
        <strain evidence="3 4">YIM 132180</strain>
    </source>
</reference>
<dbReference type="EMBL" id="VZDO01000003">
    <property type="protein sequence ID" value="KAB0681341.1"/>
    <property type="molecule type" value="Genomic_DNA"/>
</dbReference>
<keyword evidence="2" id="KW-1133">Transmembrane helix</keyword>
<organism evidence="3 4">
    <name type="scientific">Plantimonas leprariae</name>
    <dbReference type="NCBI Taxonomy" id="2615207"/>
    <lineage>
        <taxon>Bacteria</taxon>
        <taxon>Pseudomonadati</taxon>
        <taxon>Pseudomonadota</taxon>
        <taxon>Alphaproteobacteria</taxon>
        <taxon>Hyphomicrobiales</taxon>
        <taxon>Aurantimonadaceae</taxon>
        <taxon>Plantimonas</taxon>
    </lineage>
</organism>
<evidence type="ECO:0000256" key="1">
    <source>
        <dbReference type="SAM" id="MobiDB-lite"/>
    </source>
</evidence>
<keyword evidence="2" id="KW-0472">Membrane</keyword>
<feature type="transmembrane region" description="Helical" evidence="2">
    <location>
        <begin position="137"/>
        <end position="158"/>
    </location>
</feature>
<accession>A0A7V7TXH2</accession>
<dbReference type="AlphaFoldDB" id="A0A7V7TXH2"/>
<evidence type="ECO:0008006" key="5">
    <source>
        <dbReference type="Google" id="ProtNLM"/>
    </source>
</evidence>
<dbReference type="Gene3D" id="3.30.10.20">
    <property type="match status" value="1"/>
</dbReference>
<evidence type="ECO:0000313" key="4">
    <source>
        <dbReference type="Proteomes" id="UP000432089"/>
    </source>
</evidence>
<dbReference type="RefSeq" id="WP_150968591.1">
    <property type="nucleotide sequence ID" value="NZ_VZDO01000003.1"/>
</dbReference>
<protein>
    <recommendedName>
        <fullName evidence="5">PASTA domain-containing protein</fullName>
    </recommendedName>
</protein>
<sequence length="336" mass="34501">MPTFEFADCPTRLDLPQASTGEQTGSVTCTVRNTQGGRQAGRIRVKPEGEAKPEWFSIAGAPPTSPLELEQEFAAGSAASVTVHLRVPAGAPAGPQTFKLLVLSEQQPDTDFAVGPSIGFTVAAPAVPPPKPKVPRWIFAVLAVVVLAMIGGAAALFWPKGALDPQLVAGHSLADAQKIAAENGYPDIGSRPGDPAGYDPGTVTGVADDPDGKPVLLTDPGVTIPAGLRGQNVVAVAQQLADIGLRVSPGEAHEAGLDNNVIASVAPPEGTVVKLGETVQVAVNQKPAASGGGGGVVVGPVVNICKTNPQICNLPIRQQFLRRIERSTATMKQLGQ</sequence>
<name>A0A7V7TXH2_9HYPH</name>
<feature type="region of interest" description="Disordered" evidence="1">
    <location>
        <begin position="1"/>
        <end position="24"/>
    </location>
</feature>
<comment type="caution">
    <text evidence="3">The sequence shown here is derived from an EMBL/GenBank/DDBJ whole genome shotgun (WGS) entry which is preliminary data.</text>
</comment>
<proteinExistence type="predicted"/>
<dbReference type="Proteomes" id="UP000432089">
    <property type="component" value="Unassembled WGS sequence"/>
</dbReference>
<evidence type="ECO:0000313" key="3">
    <source>
        <dbReference type="EMBL" id="KAB0681341.1"/>
    </source>
</evidence>
<keyword evidence="4" id="KW-1185">Reference proteome</keyword>
<evidence type="ECO:0000256" key="2">
    <source>
        <dbReference type="SAM" id="Phobius"/>
    </source>
</evidence>